<dbReference type="Gene3D" id="3.40.50.720">
    <property type="entry name" value="NAD(P)-binding Rossmann-like Domain"/>
    <property type="match status" value="1"/>
</dbReference>
<dbReference type="GO" id="GO:0016616">
    <property type="term" value="F:oxidoreductase activity, acting on the CH-OH group of donors, NAD or NADP as acceptor"/>
    <property type="evidence" value="ECO:0007669"/>
    <property type="project" value="TreeGrafter"/>
</dbReference>
<dbReference type="InterPro" id="IPR002347">
    <property type="entry name" value="SDR_fam"/>
</dbReference>
<dbReference type="InterPro" id="IPR020904">
    <property type="entry name" value="Sc_DH/Rdtase_CS"/>
</dbReference>
<dbReference type="EC" id="1.3.1.28" evidence="3"/>
<dbReference type="PANTHER" id="PTHR42760">
    <property type="entry name" value="SHORT-CHAIN DEHYDROGENASES/REDUCTASES FAMILY MEMBER"/>
    <property type="match status" value="1"/>
</dbReference>
<protein>
    <recommendedName>
        <fullName evidence="3">2,3-dihydro-2,3-dihydroxybenzoate dehydrogenase</fullName>
        <ecNumber evidence="3">1.3.1.28</ecNumber>
    </recommendedName>
</protein>
<dbReference type="AlphaFoldDB" id="A7MT07"/>
<dbReference type="GO" id="GO:0008667">
    <property type="term" value="F:2,3-dihydro-2,3-dihydroxybenzoate dehydrogenase activity"/>
    <property type="evidence" value="ECO:0007669"/>
    <property type="project" value="UniProtKB-UniRule"/>
</dbReference>
<proteinExistence type="inferred from homology"/>
<dbReference type="InterPro" id="IPR003560">
    <property type="entry name" value="DHB_DH"/>
</dbReference>
<sequence length="273" mass="29505">MILVAQKEKGMSENRSEFNGKLCLVTGAGQGIGLACAKSLLAQGARVIACDVTQLALDVFQQSLPKCQQSNTLLIPFDLADSNAIQTACHNLEQDQLIPDYIVTCAGTLQLESVLDLPLEALTKTLDVNLKGTMLLTQQLAKILVKHSKQGAIVAVGSNAADTPRVKMSAYCTSKAGLHMWMQCLGLELAEHGIRCNIVSPGSTRTPMQEQMWNEAYGERETIQGNLASHRMGIPLNKIAETKDITNAIEFLLSDKSGHITMHDLRVDGGATF</sequence>
<evidence type="ECO:0000256" key="1">
    <source>
        <dbReference type="ARBA" id="ARBA00006484"/>
    </source>
</evidence>
<evidence type="ECO:0000313" key="5">
    <source>
        <dbReference type="Proteomes" id="UP000008152"/>
    </source>
</evidence>
<dbReference type="PATRIC" id="fig|338187.25.peg.1257"/>
<dbReference type="InterPro" id="IPR036291">
    <property type="entry name" value="NAD(P)-bd_dom_sf"/>
</dbReference>
<evidence type="ECO:0000313" key="4">
    <source>
        <dbReference type="EMBL" id="ABU70372.1"/>
    </source>
</evidence>
<dbReference type="EMBL" id="CP000789">
    <property type="protein sequence ID" value="ABU70372.1"/>
    <property type="molecule type" value="Genomic_DNA"/>
</dbReference>
<name>A7MT07_VIBC1</name>
<dbReference type="PANTHER" id="PTHR42760:SF115">
    <property type="entry name" value="3-OXOACYL-[ACYL-CARRIER-PROTEIN] REDUCTASE FABG"/>
    <property type="match status" value="1"/>
</dbReference>
<reference evidence="4 5" key="1">
    <citation type="submission" date="2007-08" db="EMBL/GenBank/DDBJ databases">
        <authorList>
            <consortium name="The Vibrio harveyi Genome Sequencing Project"/>
            <person name="Bassler B."/>
            <person name="Clifton S.W."/>
            <person name="Fulton L."/>
            <person name="Delehaunty K."/>
            <person name="Fronick C."/>
            <person name="Harrison M."/>
            <person name="Markivic C."/>
            <person name="Fulton R."/>
            <person name="Tin-Wollam A.-M."/>
            <person name="Shah N."/>
            <person name="Pepin K."/>
            <person name="Nash W."/>
            <person name="Thiruvilangam P."/>
            <person name="Bhonagiri V."/>
            <person name="Waters C."/>
            <person name="Tu K.C."/>
            <person name="Irgon J."/>
            <person name="Wilson R.K."/>
        </authorList>
    </citation>
    <scope>NUCLEOTIDE SEQUENCE [LARGE SCALE GENOMIC DNA]</scope>
    <source>
        <strain evidence="5">ATCC BAA-1116 / BB120</strain>
    </source>
</reference>
<dbReference type="NCBIfam" id="TIGR04316">
    <property type="entry name" value="dhbA_paeA"/>
    <property type="match status" value="1"/>
</dbReference>
<dbReference type="SUPFAM" id="SSF51735">
    <property type="entry name" value="NAD(P)-binding Rossmann-fold domains"/>
    <property type="match status" value="1"/>
</dbReference>
<dbReference type="PRINTS" id="PR01397">
    <property type="entry name" value="DHBDHDRGNASE"/>
</dbReference>
<dbReference type="KEGG" id="vha:VIBHAR_01396"/>
<evidence type="ECO:0000256" key="2">
    <source>
        <dbReference type="ARBA" id="ARBA00023002"/>
    </source>
</evidence>
<dbReference type="Proteomes" id="UP000008152">
    <property type="component" value="Chromosome I"/>
</dbReference>
<organism evidence="4 5">
    <name type="scientific">Vibrio campbellii (strain ATCC BAA-1116)</name>
    <dbReference type="NCBI Taxonomy" id="2902295"/>
    <lineage>
        <taxon>Bacteria</taxon>
        <taxon>Pseudomonadati</taxon>
        <taxon>Pseudomonadota</taxon>
        <taxon>Gammaproteobacteria</taxon>
        <taxon>Vibrionales</taxon>
        <taxon>Vibrionaceae</taxon>
        <taxon>Vibrio</taxon>
    </lineage>
</organism>
<comment type="similarity">
    <text evidence="1">Belongs to the short-chain dehydrogenases/reductases (SDR) family.</text>
</comment>
<accession>A7MT07</accession>
<keyword evidence="2" id="KW-0560">Oxidoreductase</keyword>
<evidence type="ECO:0000256" key="3">
    <source>
        <dbReference type="NCBIfam" id="TIGR04316"/>
    </source>
</evidence>
<dbReference type="PROSITE" id="PS00061">
    <property type="entry name" value="ADH_SHORT"/>
    <property type="match status" value="1"/>
</dbReference>
<gene>
    <name evidence="4" type="ordered locus">VIBHAR_01396</name>
</gene>
<dbReference type="Pfam" id="PF13561">
    <property type="entry name" value="adh_short_C2"/>
    <property type="match status" value="1"/>
</dbReference>
<dbReference type="GO" id="GO:0019290">
    <property type="term" value="P:siderophore biosynthetic process"/>
    <property type="evidence" value="ECO:0007669"/>
    <property type="project" value="InterPro"/>
</dbReference>
<dbReference type="FunFam" id="3.40.50.720:FF:000084">
    <property type="entry name" value="Short-chain dehydrogenase reductase"/>
    <property type="match status" value="1"/>
</dbReference>